<protein>
    <submittedName>
        <fullName evidence="1">Uncharacterized protein</fullName>
    </submittedName>
</protein>
<evidence type="ECO:0000313" key="1">
    <source>
        <dbReference type="EMBL" id="OBX73773.1"/>
    </source>
</evidence>
<dbReference type="EMBL" id="LZMZ01000051">
    <property type="protein sequence ID" value="OBX73773.1"/>
    <property type="molecule type" value="Genomic_DNA"/>
</dbReference>
<gene>
    <name evidence="1" type="ORF">A9308_00765</name>
</gene>
<name>A0A1B8Q918_9GAMM</name>
<dbReference type="OrthoDB" id="1626024at2"/>
<organism evidence="1 2">
    <name type="scientific">Faucicola atlantae</name>
    <dbReference type="NCBI Taxonomy" id="34059"/>
    <lineage>
        <taxon>Bacteria</taxon>
        <taxon>Pseudomonadati</taxon>
        <taxon>Pseudomonadota</taxon>
        <taxon>Gammaproteobacteria</taxon>
        <taxon>Moraxellales</taxon>
        <taxon>Moraxellaceae</taxon>
        <taxon>Faucicola</taxon>
    </lineage>
</organism>
<dbReference type="Proteomes" id="UP000092508">
    <property type="component" value="Unassembled WGS sequence"/>
</dbReference>
<accession>A0A1B8Q918</accession>
<comment type="caution">
    <text evidence="1">The sequence shown here is derived from an EMBL/GenBank/DDBJ whole genome shotgun (WGS) entry which is preliminary data.</text>
</comment>
<dbReference type="STRING" id="34059.A9308_00765"/>
<dbReference type="RefSeq" id="WP_067238607.1">
    <property type="nucleotide sequence ID" value="NZ_LZMZ01000051.1"/>
</dbReference>
<sequence>MINIKNDELETLLIYAQRYAIGRMTYAPTEVATLVRKYMPYATTGALNILIQDIEQQADVDVLGDVCDKKIWLALLDTLKNERDSRG</sequence>
<dbReference type="AlphaFoldDB" id="A0A1B8Q918"/>
<reference evidence="1 2" key="1">
    <citation type="submission" date="2016-06" db="EMBL/GenBank/DDBJ databases">
        <title>Draft genome of Moraxella atlantae CCUG 66109.</title>
        <authorList>
            <person name="Salva-Serra F."/>
            <person name="Engstrom-Jakobsson H."/>
            <person name="Thorell K."/>
            <person name="Gonzales-Siles L."/>
            <person name="Karlsson R."/>
            <person name="Boulund F."/>
            <person name="Engstrand L."/>
            <person name="Kristiansson E."/>
            <person name="Moore E."/>
        </authorList>
    </citation>
    <scope>NUCLEOTIDE SEQUENCE [LARGE SCALE GENOMIC DNA]</scope>
    <source>
        <strain evidence="1 2">CCUG 66109</strain>
    </source>
</reference>
<evidence type="ECO:0000313" key="2">
    <source>
        <dbReference type="Proteomes" id="UP000092508"/>
    </source>
</evidence>
<proteinExistence type="predicted"/>